<feature type="transmembrane region" description="Helical" evidence="6">
    <location>
        <begin position="116"/>
        <end position="133"/>
    </location>
</feature>
<feature type="transmembrane region" description="Helical" evidence="6">
    <location>
        <begin position="390"/>
        <end position="410"/>
    </location>
</feature>
<feature type="transmembrane region" description="Helical" evidence="6">
    <location>
        <begin position="73"/>
        <end position="96"/>
    </location>
</feature>
<keyword evidence="4 6" id="KW-1133">Transmembrane helix</keyword>
<comment type="caution">
    <text evidence="7">The sequence shown here is derived from an EMBL/GenBank/DDBJ whole genome shotgun (WGS) entry which is preliminary data.</text>
</comment>
<evidence type="ECO:0000313" key="8">
    <source>
        <dbReference type="Proteomes" id="UP000603227"/>
    </source>
</evidence>
<organism evidence="7 8">
    <name type="scientific">Streptomyces capitiformicae</name>
    <dbReference type="NCBI Taxonomy" id="2014920"/>
    <lineage>
        <taxon>Bacteria</taxon>
        <taxon>Bacillati</taxon>
        <taxon>Actinomycetota</taxon>
        <taxon>Actinomycetes</taxon>
        <taxon>Kitasatosporales</taxon>
        <taxon>Streptomycetaceae</taxon>
        <taxon>Streptomyces</taxon>
    </lineage>
</organism>
<keyword evidence="3 6" id="KW-0812">Transmembrane</keyword>
<proteinExistence type="predicted"/>
<feature type="transmembrane region" description="Helical" evidence="6">
    <location>
        <begin position="222"/>
        <end position="244"/>
    </location>
</feature>
<dbReference type="Pfam" id="PF01943">
    <property type="entry name" value="Polysacc_synt"/>
    <property type="match status" value="1"/>
</dbReference>
<protein>
    <recommendedName>
        <fullName evidence="9">Polysaccharide biosynthesis protein</fullName>
    </recommendedName>
</protein>
<dbReference type="AlphaFoldDB" id="A0A919GBG6"/>
<evidence type="ECO:0008006" key="9">
    <source>
        <dbReference type="Google" id="ProtNLM"/>
    </source>
</evidence>
<name>A0A919GBG6_9ACTN</name>
<gene>
    <name evidence="7" type="ORF">GCM10017771_03350</name>
</gene>
<evidence type="ECO:0000256" key="3">
    <source>
        <dbReference type="ARBA" id="ARBA00022692"/>
    </source>
</evidence>
<evidence type="ECO:0000313" key="7">
    <source>
        <dbReference type="EMBL" id="GHH81440.1"/>
    </source>
</evidence>
<dbReference type="EMBL" id="BNAT01000001">
    <property type="protein sequence ID" value="GHH81440.1"/>
    <property type="molecule type" value="Genomic_DNA"/>
</dbReference>
<feature type="transmembrane region" description="Helical" evidence="6">
    <location>
        <begin position="256"/>
        <end position="275"/>
    </location>
</feature>
<dbReference type="PANTHER" id="PTHR30250:SF26">
    <property type="entry name" value="PSMA PROTEIN"/>
    <property type="match status" value="1"/>
</dbReference>
<dbReference type="Proteomes" id="UP000603227">
    <property type="component" value="Unassembled WGS sequence"/>
</dbReference>
<feature type="transmembrane region" description="Helical" evidence="6">
    <location>
        <begin position="29"/>
        <end position="52"/>
    </location>
</feature>
<feature type="transmembrane region" description="Helical" evidence="6">
    <location>
        <begin position="335"/>
        <end position="358"/>
    </location>
</feature>
<dbReference type="PANTHER" id="PTHR30250">
    <property type="entry name" value="PST FAMILY PREDICTED COLANIC ACID TRANSPORTER"/>
    <property type="match status" value="1"/>
</dbReference>
<feature type="transmembrane region" description="Helical" evidence="6">
    <location>
        <begin position="173"/>
        <end position="193"/>
    </location>
</feature>
<evidence type="ECO:0000256" key="4">
    <source>
        <dbReference type="ARBA" id="ARBA00022989"/>
    </source>
</evidence>
<feature type="transmembrane region" description="Helical" evidence="6">
    <location>
        <begin position="365"/>
        <end position="384"/>
    </location>
</feature>
<feature type="transmembrane region" description="Helical" evidence="6">
    <location>
        <begin position="296"/>
        <end position="315"/>
    </location>
</feature>
<evidence type="ECO:0000256" key="6">
    <source>
        <dbReference type="SAM" id="Phobius"/>
    </source>
</evidence>
<keyword evidence="8" id="KW-1185">Reference proteome</keyword>
<evidence type="ECO:0000256" key="2">
    <source>
        <dbReference type="ARBA" id="ARBA00022475"/>
    </source>
</evidence>
<reference evidence="7" key="1">
    <citation type="journal article" date="2014" name="Int. J. Syst. Evol. Microbiol.">
        <title>Complete genome sequence of Corynebacterium casei LMG S-19264T (=DSM 44701T), isolated from a smear-ripened cheese.</title>
        <authorList>
            <consortium name="US DOE Joint Genome Institute (JGI-PGF)"/>
            <person name="Walter F."/>
            <person name="Albersmeier A."/>
            <person name="Kalinowski J."/>
            <person name="Ruckert C."/>
        </authorList>
    </citation>
    <scope>NUCLEOTIDE SEQUENCE</scope>
    <source>
        <strain evidence="7">CGMCC 4.7403</strain>
    </source>
</reference>
<accession>A0A919GBG6</accession>
<dbReference type="InterPro" id="IPR002797">
    <property type="entry name" value="Polysacc_synth"/>
</dbReference>
<keyword evidence="5 6" id="KW-0472">Membrane</keyword>
<feature type="transmembrane region" description="Helical" evidence="6">
    <location>
        <begin position="145"/>
        <end position="167"/>
    </location>
</feature>
<keyword evidence="2" id="KW-1003">Cell membrane</keyword>
<sequence>MAAQGVSLIASLLIVRVMAQNLGVAEFGLWLTLTTALAMLGALDFGLGPAVMTQVSEARGRGDLGEMQRVVSTAFFLLSSAALIVLAVSAVLTSTIDWNTVLGVGNEVPHPLVRELLFAVAAAIALSLPLVIARRVYYALRRAHVLALFTVLAVALQGLGVWGVGAITSDIRWFLIIYLAAWLVADIATTLLLRRSIPELRPRLCAIDRRTAGRLGKEGAQLFFLTLVSVVVFQSDAFIIGHYLGVSHIPEYVLPFKIFVLVPAFAAMFLTPLWATYREAWTRGDYRWVRSAYTRSVAFTAAAATLMACLLFVGARPLLRLWMGNDAVVPSVEMLAALACHVIVMCTSSAVSVLLKGLGVLRAQYILGAVMALLNIALSIWSVTRMGICGPLWATVATQTCVVLIPSMIYASRRLSTHHTCAQTNGNAVPAVKS</sequence>
<evidence type="ECO:0000256" key="5">
    <source>
        <dbReference type="ARBA" id="ARBA00023136"/>
    </source>
</evidence>
<dbReference type="InterPro" id="IPR050833">
    <property type="entry name" value="Poly_Biosynth_Transport"/>
</dbReference>
<dbReference type="GO" id="GO:0005886">
    <property type="term" value="C:plasma membrane"/>
    <property type="evidence" value="ECO:0007669"/>
    <property type="project" value="UniProtKB-SubCell"/>
</dbReference>
<evidence type="ECO:0000256" key="1">
    <source>
        <dbReference type="ARBA" id="ARBA00004651"/>
    </source>
</evidence>
<reference evidence="7" key="2">
    <citation type="submission" date="2020-09" db="EMBL/GenBank/DDBJ databases">
        <authorList>
            <person name="Sun Q."/>
            <person name="Zhou Y."/>
        </authorList>
    </citation>
    <scope>NUCLEOTIDE SEQUENCE</scope>
    <source>
        <strain evidence="7">CGMCC 4.7403</strain>
    </source>
</reference>
<comment type="subcellular location">
    <subcellularLocation>
        <location evidence="1">Cell membrane</location>
        <topology evidence="1">Multi-pass membrane protein</topology>
    </subcellularLocation>
</comment>